<comment type="subcellular location">
    <subcellularLocation>
        <location evidence="1">Virion</location>
    </subcellularLocation>
</comment>
<protein>
    <recommendedName>
        <fullName evidence="3">Phage capsid-like C-terminal domain-containing protein</fullName>
    </recommendedName>
</protein>
<dbReference type="EMBL" id="JXOK01000006">
    <property type="protein sequence ID" value="KIN12236.1"/>
    <property type="molecule type" value="Genomic_DNA"/>
</dbReference>
<proteinExistence type="predicted"/>
<evidence type="ECO:0000313" key="4">
    <source>
        <dbReference type="EMBL" id="KIN12236.1"/>
    </source>
</evidence>
<feature type="compositionally biased region" description="Polar residues" evidence="2">
    <location>
        <begin position="24"/>
        <end position="35"/>
    </location>
</feature>
<evidence type="ECO:0000313" key="5">
    <source>
        <dbReference type="Proteomes" id="UP000031977"/>
    </source>
</evidence>
<dbReference type="SUPFAM" id="SSF56563">
    <property type="entry name" value="Major capsid protein gp5"/>
    <property type="match status" value="1"/>
</dbReference>
<keyword evidence="5" id="KW-1185">Reference proteome</keyword>
<dbReference type="Pfam" id="PF05065">
    <property type="entry name" value="Phage_capsid"/>
    <property type="match status" value="1"/>
</dbReference>
<evidence type="ECO:0000256" key="1">
    <source>
        <dbReference type="ARBA" id="ARBA00004328"/>
    </source>
</evidence>
<sequence>MEHLIKLRRELDEKRSQMKEILSSAETESRSLNQAEKTQFDELRAQADDLKETITRVETLEAEEMRSLSDGSGNQDKAAPTSEELRSLLADGVVTERAMTTVNTGEVMIPEVTRNIMRLLKEDSPIRRLANHHTTSVHQFEIPVQMSKATVERVSDETTTRNGTDTPTLDMAQITLGEVSALPKVSNRLLDLNSGFDIEGFVNGSVADAFSEDENARFADVLNNATESADAFDTIGTINTQSLTTLTNIDELRDFTKKLPRKYRKHGSWLMTESQLTELEKLKDADNKPLIGSIEGSGVSTLFGFAIEVDDNLTADTFYFGDFSRGMAVVDHTMGVYHQVDKITEKGQTKFHSYIYSGAGLVDPHAMLKGKLSA</sequence>
<comment type="caution">
    <text evidence="4">The sequence shown here is derived from an EMBL/GenBank/DDBJ whole genome shotgun (WGS) entry which is preliminary data.</text>
</comment>
<name>A0A0C3HVI3_9VIBR</name>
<accession>A0A0C3HVI3</accession>
<gene>
    <name evidence="4" type="ORF">SU60_02855</name>
</gene>
<reference evidence="4 5" key="1">
    <citation type="submission" date="2015-01" db="EMBL/GenBank/DDBJ databases">
        <title>Draft genome of Vibrio mytili type strain CAIM 528.</title>
        <authorList>
            <person name="Gonzalez-Castillo A."/>
            <person name="Gomez-Gil B."/>
            <person name="Enciso-Ibarra J."/>
        </authorList>
    </citation>
    <scope>NUCLEOTIDE SEQUENCE [LARGE SCALE GENOMIC DNA]</scope>
    <source>
        <strain evidence="4 5">CAIM 528</strain>
    </source>
</reference>
<dbReference type="Gene3D" id="3.30.2320.10">
    <property type="entry name" value="hypothetical protein PF0899 domain"/>
    <property type="match status" value="1"/>
</dbReference>
<dbReference type="NCBIfam" id="TIGR01554">
    <property type="entry name" value="major_cap_HK97"/>
    <property type="match status" value="1"/>
</dbReference>
<dbReference type="Proteomes" id="UP000031977">
    <property type="component" value="Unassembled WGS sequence"/>
</dbReference>
<evidence type="ECO:0000259" key="3">
    <source>
        <dbReference type="Pfam" id="PF05065"/>
    </source>
</evidence>
<feature type="region of interest" description="Disordered" evidence="2">
    <location>
        <begin position="63"/>
        <end position="83"/>
    </location>
</feature>
<dbReference type="AlphaFoldDB" id="A0A0C3HVI3"/>
<dbReference type="InterPro" id="IPR024455">
    <property type="entry name" value="Phage_capsid"/>
</dbReference>
<feature type="domain" description="Phage capsid-like C-terminal" evidence="3">
    <location>
        <begin position="108"/>
        <end position="371"/>
    </location>
</feature>
<organism evidence="4 5">
    <name type="scientific">Vibrio mytili</name>
    <dbReference type="NCBI Taxonomy" id="50718"/>
    <lineage>
        <taxon>Bacteria</taxon>
        <taxon>Pseudomonadati</taxon>
        <taxon>Pseudomonadota</taxon>
        <taxon>Gammaproteobacteria</taxon>
        <taxon>Vibrionales</taxon>
        <taxon>Vibrionaceae</taxon>
        <taxon>Vibrio</taxon>
    </lineage>
</organism>
<evidence type="ECO:0000256" key="2">
    <source>
        <dbReference type="SAM" id="MobiDB-lite"/>
    </source>
</evidence>
<dbReference type="InterPro" id="IPR054612">
    <property type="entry name" value="Phage_capsid-like_C"/>
</dbReference>
<feature type="region of interest" description="Disordered" evidence="2">
    <location>
        <begin position="15"/>
        <end position="35"/>
    </location>
</feature>
<dbReference type="RefSeq" id="WP_041154223.1">
    <property type="nucleotide sequence ID" value="NZ_CBCRVP010000004.1"/>
</dbReference>
<dbReference type="STRING" id="50718.SU60_02855"/>